<dbReference type="OrthoDB" id="7812215at2759"/>
<name>A0A6J2UL86_DROLE</name>
<dbReference type="Pfam" id="PF07248">
    <property type="entry name" value="DUF1431"/>
    <property type="match status" value="1"/>
</dbReference>
<sequence length="273" mass="32601">MAALQRCLPSPRLFNFCRYISCISRFPDVPCMPKNPFCHHVEDSCEMARSVLMREVPDNRYLSEMQQLEKKCCVARVFQANPCYCKPHKRKKRKKPYVPFRSMWEPPCRPNTQPHCPELLPRFDDLYYKTSDKCRSFQRTWNECPAVHTRLRKVCCLDAIRPPEVIYRWESGCPSTACEQDKERLKHICNWQRKDSVCQRILARCCDLGRCPPSCKPKRRITQCSKLKAPFPAYSETNKRWQRPLQDKECTCHRYRFQCEVFREQHRQAIRGI</sequence>
<accession>A0A6J2UL86</accession>
<proteinExistence type="predicted"/>
<dbReference type="InterPro" id="IPR006611">
    <property type="entry name" value="DUF1431_DROsp"/>
</dbReference>
<dbReference type="RefSeq" id="XP_030388208.1">
    <property type="nucleotide sequence ID" value="XM_030532348.1"/>
</dbReference>
<dbReference type="AlphaFoldDB" id="A0A6J2UL86"/>
<organism evidence="1 2">
    <name type="scientific">Drosophila lebanonensis</name>
    <name type="common">Fruit fly</name>
    <name type="synonym">Scaptodrosophila lebanonensis</name>
    <dbReference type="NCBI Taxonomy" id="7225"/>
    <lineage>
        <taxon>Eukaryota</taxon>
        <taxon>Metazoa</taxon>
        <taxon>Ecdysozoa</taxon>
        <taxon>Arthropoda</taxon>
        <taxon>Hexapoda</taxon>
        <taxon>Insecta</taxon>
        <taxon>Pterygota</taxon>
        <taxon>Neoptera</taxon>
        <taxon>Endopterygota</taxon>
        <taxon>Diptera</taxon>
        <taxon>Brachycera</taxon>
        <taxon>Muscomorpha</taxon>
        <taxon>Ephydroidea</taxon>
        <taxon>Drosophilidae</taxon>
        <taxon>Scaptodrosophila</taxon>
    </lineage>
</organism>
<dbReference type="SMART" id="SM00689">
    <property type="entry name" value="DM6"/>
    <property type="match status" value="1"/>
</dbReference>
<gene>
    <name evidence="2" type="primary">LOC115634538</name>
</gene>
<reference evidence="2" key="1">
    <citation type="submission" date="2025-08" db="UniProtKB">
        <authorList>
            <consortium name="RefSeq"/>
        </authorList>
    </citation>
    <scope>IDENTIFICATION</scope>
    <source>
        <strain evidence="2">11010-0011.00</strain>
        <tissue evidence="2">Whole body</tissue>
    </source>
</reference>
<dbReference type="GeneID" id="115634538"/>
<dbReference type="Proteomes" id="UP000504634">
    <property type="component" value="Unplaced"/>
</dbReference>
<evidence type="ECO:0000313" key="1">
    <source>
        <dbReference type="Proteomes" id="UP000504634"/>
    </source>
</evidence>
<evidence type="ECO:0000313" key="2">
    <source>
        <dbReference type="RefSeq" id="XP_030388208.1"/>
    </source>
</evidence>
<protein>
    <submittedName>
        <fullName evidence="2">Uncharacterized protein LOC115634538</fullName>
    </submittedName>
</protein>
<dbReference type="PANTHER" id="PTHR20977:SF0">
    <property type="entry name" value="AT13385P-RELATED"/>
    <property type="match status" value="1"/>
</dbReference>
<keyword evidence="1" id="KW-1185">Reference proteome</keyword>
<dbReference type="PANTHER" id="PTHR20977">
    <property type="entry name" value="AT13385P-RELATED"/>
    <property type="match status" value="1"/>
</dbReference>